<dbReference type="Pfam" id="PF00397">
    <property type="entry name" value="WW"/>
    <property type="match status" value="1"/>
</dbReference>
<keyword evidence="1" id="KW-0677">Repeat</keyword>
<dbReference type="InterPro" id="IPR001202">
    <property type="entry name" value="WW_dom"/>
</dbReference>
<dbReference type="SMART" id="SM00456">
    <property type="entry name" value="WW"/>
    <property type="match status" value="2"/>
</dbReference>
<reference evidence="4" key="1">
    <citation type="journal article" date="2020" name="Stud. Mycol.">
        <title>101 Dothideomycetes genomes: a test case for predicting lifestyles and emergence of pathogens.</title>
        <authorList>
            <person name="Haridas S."/>
            <person name="Albert R."/>
            <person name="Binder M."/>
            <person name="Bloem J."/>
            <person name="Labutti K."/>
            <person name="Salamov A."/>
            <person name="Andreopoulos B."/>
            <person name="Baker S."/>
            <person name="Barry K."/>
            <person name="Bills G."/>
            <person name="Bluhm B."/>
            <person name="Cannon C."/>
            <person name="Castanera R."/>
            <person name="Culley D."/>
            <person name="Daum C."/>
            <person name="Ezra D."/>
            <person name="Gonzalez J."/>
            <person name="Henrissat B."/>
            <person name="Kuo A."/>
            <person name="Liang C."/>
            <person name="Lipzen A."/>
            <person name="Lutzoni F."/>
            <person name="Magnuson J."/>
            <person name="Mondo S."/>
            <person name="Nolan M."/>
            <person name="Ohm R."/>
            <person name="Pangilinan J."/>
            <person name="Park H.-J."/>
            <person name="Ramirez L."/>
            <person name="Alfaro M."/>
            <person name="Sun H."/>
            <person name="Tritt A."/>
            <person name="Yoshinaga Y."/>
            <person name="Zwiers L.-H."/>
            <person name="Turgeon B."/>
            <person name="Goodwin S."/>
            <person name="Spatafora J."/>
            <person name="Crous P."/>
            <person name="Grigoriev I."/>
        </authorList>
    </citation>
    <scope>NUCLEOTIDE SEQUENCE</scope>
    <source>
        <strain evidence="4">CBS 133067</strain>
    </source>
</reference>
<dbReference type="OrthoDB" id="410044at2759"/>
<evidence type="ECO:0000313" key="4">
    <source>
        <dbReference type="EMBL" id="KAF2098416.1"/>
    </source>
</evidence>
<gene>
    <name evidence="4" type="ORF">NA57DRAFT_12473</name>
</gene>
<feature type="compositionally biased region" description="Basic and acidic residues" evidence="2">
    <location>
        <begin position="480"/>
        <end position="526"/>
    </location>
</feature>
<feature type="region of interest" description="Disordered" evidence="2">
    <location>
        <begin position="74"/>
        <end position="109"/>
    </location>
</feature>
<dbReference type="PANTHER" id="PTHR15377">
    <property type="entry name" value="TRANSCRIPTION ELONGATION REGULATOR 1"/>
    <property type="match status" value="1"/>
</dbReference>
<feature type="compositionally biased region" description="Acidic residues" evidence="2">
    <location>
        <begin position="230"/>
        <end position="239"/>
    </location>
</feature>
<protein>
    <recommendedName>
        <fullName evidence="3">WW domain-containing protein</fullName>
    </recommendedName>
</protein>
<keyword evidence="5" id="KW-1185">Reference proteome</keyword>
<feature type="compositionally biased region" description="Basic and acidic residues" evidence="2">
    <location>
        <begin position="220"/>
        <end position="229"/>
    </location>
</feature>
<dbReference type="GO" id="GO:0005634">
    <property type="term" value="C:nucleus"/>
    <property type="evidence" value="ECO:0007669"/>
    <property type="project" value="TreeGrafter"/>
</dbReference>
<feature type="compositionally biased region" description="Acidic residues" evidence="2">
    <location>
        <begin position="188"/>
        <end position="219"/>
    </location>
</feature>
<feature type="region of interest" description="Disordered" evidence="2">
    <location>
        <begin position="161"/>
        <end position="239"/>
    </location>
</feature>
<feature type="non-terminal residue" evidence="4">
    <location>
        <position position="1"/>
    </location>
</feature>
<sequence>PPPLLPGWTEHTAPTGHKYYYNAETKKSTYTRPTLQPPVPIPAPIPAPVPAPVAPTINYSSTANPYSNGANFAPQQWNNFGGGPSPSTFTGGRGYQERRPKPQDRPKHKYVVPGCEPWVVIKTRLGRRFVHNTETGESLWRFPEHVMKAVLDWDVKEIQKKERRERGEPEEEEEESAVTLIVKPANDGEGENEEGGSEEEYEEVEVTDDEEEDEDEDGDGPSKRQKTDDQPVEFNEDDIAYQLQAMGEEYGLDEGEYGMDEEEDWEEGAEGLPLTEEDSMALFRDLLDDHAVNPYRTWDQIIEDGRIIDDERYTALPNMKSRRDAFSDWSREKIQVLKEQREKEAKKDPRIPYLEFLQQKATPKLYWPEFKRKYRKEPEMKDNKVSDKDREKYYRDHIKRLLLPESTRKADLSALLRSIPLSALNRSTSINALPPALLTDLRYISLSPGVRDPLIETYIITLPPAPDSEASGEDTAEAAAKMKDRARREKALAEREKRVQEDKNRQRRELEFGKGRLREEERELERAMQVGKDGLRSQLSGLDRD</sequence>
<dbReference type="CDD" id="cd00201">
    <property type="entry name" value="WW"/>
    <property type="match status" value="2"/>
</dbReference>
<name>A0A9P4IHQ2_9PEZI</name>
<proteinExistence type="predicted"/>
<feature type="non-terminal residue" evidence="4">
    <location>
        <position position="545"/>
    </location>
</feature>
<dbReference type="InterPro" id="IPR036517">
    <property type="entry name" value="FF_domain_sf"/>
</dbReference>
<evidence type="ECO:0000259" key="3">
    <source>
        <dbReference type="PROSITE" id="PS50020"/>
    </source>
</evidence>
<accession>A0A9P4IHQ2</accession>
<feature type="compositionally biased region" description="Basic and acidic residues" evidence="2">
    <location>
        <begin position="95"/>
        <end position="105"/>
    </location>
</feature>
<dbReference type="SMART" id="SM00441">
    <property type="entry name" value="FF"/>
    <property type="match status" value="2"/>
</dbReference>
<dbReference type="PANTHER" id="PTHR15377:SF3">
    <property type="entry name" value="WW DOMAIN-CONTAINING PROTEIN"/>
    <property type="match status" value="1"/>
</dbReference>
<dbReference type="Proteomes" id="UP000799772">
    <property type="component" value="Unassembled WGS sequence"/>
</dbReference>
<evidence type="ECO:0000313" key="5">
    <source>
        <dbReference type="Proteomes" id="UP000799772"/>
    </source>
</evidence>
<feature type="region of interest" description="Disordered" evidence="2">
    <location>
        <begin position="465"/>
        <end position="545"/>
    </location>
</feature>
<dbReference type="Gene3D" id="2.20.70.10">
    <property type="match status" value="2"/>
</dbReference>
<evidence type="ECO:0000256" key="2">
    <source>
        <dbReference type="SAM" id="MobiDB-lite"/>
    </source>
</evidence>
<evidence type="ECO:0000256" key="1">
    <source>
        <dbReference type="ARBA" id="ARBA00022737"/>
    </source>
</evidence>
<dbReference type="FunFam" id="1.10.10.440:FF:000035">
    <property type="entry name" value="Putative ff domain protein"/>
    <property type="match status" value="1"/>
</dbReference>
<dbReference type="GO" id="GO:0070063">
    <property type="term" value="F:RNA polymerase binding"/>
    <property type="evidence" value="ECO:0007669"/>
    <property type="project" value="InterPro"/>
</dbReference>
<dbReference type="SUPFAM" id="SSF51045">
    <property type="entry name" value="WW domain"/>
    <property type="match status" value="2"/>
</dbReference>
<dbReference type="SUPFAM" id="SSF81698">
    <property type="entry name" value="FF domain"/>
    <property type="match status" value="1"/>
</dbReference>
<dbReference type="Pfam" id="PF01846">
    <property type="entry name" value="FF"/>
    <property type="match status" value="1"/>
</dbReference>
<dbReference type="PROSITE" id="PS01159">
    <property type="entry name" value="WW_DOMAIN_1"/>
    <property type="match status" value="1"/>
</dbReference>
<dbReference type="InterPro" id="IPR002713">
    <property type="entry name" value="FF_domain"/>
</dbReference>
<comment type="caution">
    <text evidence="4">The sequence shown here is derived from an EMBL/GenBank/DDBJ whole genome shotgun (WGS) entry which is preliminary data.</text>
</comment>
<dbReference type="GO" id="GO:0003712">
    <property type="term" value="F:transcription coregulator activity"/>
    <property type="evidence" value="ECO:0007669"/>
    <property type="project" value="TreeGrafter"/>
</dbReference>
<dbReference type="InterPro" id="IPR036020">
    <property type="entry name" value="WW_dom_sf"/>
</dbReference>
<organism evidence="4 5">
    <name type="scientific">Rhizodiscina lignyota</name>
    <dbReference type="NCBI Taxonomy" id="1504668"/>
    <lineage>
        <taxon>Eukaryota</taxon>
        <taxon>Fungi</taxon>
        <taxon>Dikarya</taxon>
        <taxon>Ascomycota</taxon>
        <taxon>Pezizomycotina</taxon>
        <taxon>Dothideomycetes</taxon>
        <taxon>Pleosporomycetidae</taxon>
        <taxon>Aulographales</taxon>
        <taxon>Rhizodiscinaceae</taxon>
        <taxon>Rhizodiscina</taxon>
    </lineage>
</organism>
<dbReference type="FunFam" id="2.20.70.10:FF:000049">
    <property type="entry name" value="Transcription elongation regulator 1-like"/>
    <property type="match status" value="1"/>
</dbReference>
<dbReference type="EMBL" id="ML978127">
    <property type="protein sequence ID" value="KAF2098416.1"/>
    <property type="molecule type" value="Genomic_DNA"/>
</dbReference>
<dbReference type="PROSITE" id="PS50020">
    <property type="entry name" value="WW_DOMAIN_2"/>
    <property type="match status" value="1"/>
</dbReference>
<dbReference type="Gene3D" id="1.10.10.440">
    <property type="entry name" value="FF domain"/>
    <property type="match status" value="1"/>
</dbReference>
<dbReference type="InterPro" id="IPR045148">
    <property type="entry name" value="TCRG1-like"/>
</dbReference>
<dbReference type="AlphaFoldDB" id="A0A9P4IHQ2"/>
<feature type="domain" description="WW" evidence="3">
    <location>
        <begin position="2"/>
        <end position="35"/>
    </location>
</feature>